<dbReference type="EMBL" id="BK015893">
    <property type="protein sequence ID" value="DAD72052.1"/>
    <property type="molecule type" value="Genomic_DNA"/>
</dbReference>
<sequence length="107" mass="12163">MKLVDVDPIIAAWKTVGVSKKNEAKSFLDSKNFIVYIQGQIRNSIGDVFLDLANVLEKSEPANIWFDAKKVLPEKDKEVLVKREKFGIEIAFLSYDGLWQDDECSVL</sequence>
<reference evidence="1" key="1">
    <citation type="journal article" date="2021" name="Proc. Natl. Acad. Sci. U.S.A.">
        <title>A Catalog of Tens of Thousands of Viruses from Human Metagenomes Reveals Hidden Associations with Chronic Diseases.</title>
        <authorList>
            <person name="Tisza M.J."/>
            <person name="Buck C.B."/>
        </authorList>
    </citation>
    <scope>NUCLEOTIDE SEQUENCE</scope>
    <source>
        <strain evidence="1">CtVFv13</strain>
    </source>
</reference>
<evidence type="ECO:0000313" key="1">
    <source>
        <dbReference type="EMBL" id="DAD72052.1"/>
    </source>
</evidence>
<accession>A0A8S5LPU1</accession>
<proteinExistence type="predicted"/>
<organism evidence="1">
    <name type="scientific">Siphoviridae sp. ctVFv13</name>
    <dbReference type="NCBI Taxonomy" id="2827576"/>
    <lineage>
        <taxon>Viruses</taxon>
        <taxon>Duplodnaviria</taxon>
        <taxon>Heunggongvirae</taxon>
        <taxon>Uroviricota</taxon>
        <taxon>Caudoviricetes</taxon>
    </lineage>
</organism>
<name>A0A8S5LPU1_9CAUD</name>
<protein>
    <submittedName>
        <fullName evidence="1">Uncharacterized protein</fullName>
    </submittedName>
</protein>